<dbReference type="Proteomes" id="UP000789706">
    <property type="component" value="Unassembled WGS sequence"/>
</dbReference>
<evidence type="ECO:0000313" key="1">
    <source>
        <dbReference type="EMBL" id="CAG8606632.1"/>
    </source>
</evidence>
<sequence length="95" mass="11160">MSQSNNHFYQKKQKRNSELLFEIISGYSKYVKTTKNFSEIFANFEENSKSISKFEINKQRIKLQKFEELELVIVIELPAVTVSRFEIIEPAAIPL</sequence>
<keyword evidence="2" id="KW-1185">Reference proteome</keyword>
<evidence type="ECO:0000313" key="2">
    <source>
        <dbReference type="Proteomes" id="UP000789706"/>
    </source>
</evidence>
<organism evidence="1 2">
    <name type="scientific">Diversispora eburnea</name>
    <dbReference type="NCBI Taxonomy" id="1213867"/>
    <lineage>
        <taxon>Eukaryota</taxon>
        <taxon>Fungi</taxon>
        <taxon>Fungi incertae sedis</taxon>
        <taxon>Mucoromycota</taxon>
        <taxon>Glomeromycotina</taxon>
        <taxon>Glomeromycetes</taxon>
        <taxon>Diversisporales</taxon>
        <taxon>Diversisporaceae</taxon>
        <taxon>Diversispora</taxon>
    </lineage>
</organism>
<dbReference type="OrthoDB" id="10600537at2759"/>
<gene>
    <name evidence="1" type="ORF">DEBURN_LOCUS9779</name>
</gene>
<proteinExistence type="predicted"/>
<reference evidence="1" key="1">
    <citation type="submission" date="2021-06" db="EMBL/GenBank/DDBJ databases">
        <authorList>
            <person name="Kallberg Y."/>
            <person name="Tangrot J."/>
            <person name="Rosling A."/>
        </authorList>
    </citation>
    <scope>NUCLEOTIDE SEQUENCE</scope>
    <source>
        <strain evidence="1">AZ414A</strain>
    </source>
</reference>
<accession>A0A9N9CLY5</accession>
<dbReference type="AlphaFoldDB" id="A0A9N9CLY5"/>
<feature type="non-terminal residue" evidence="1">
    <location>
        <position position="95"/>
    </location>
</feature>
<name>A0A9N9CLY5_9GLOM</name>
<dbReference type="EMBL" id="CAJVPK010002117">
    <property type="protein sequence ID" value="CAG8606632.1"/>
    <property type="molecule type" value="Genomic_DNA"/>
</dbReference>
<protein>
    <submittedName>
        <fullName evidence="1">981_t:CDS:1</fullName>
    </submittedName>
</protein>
<comment type="caution">
    <text evidence="1">The sequence shown here is derived from an EMBL/GenBank/DDBJ whole genome shotgun (WGS) entry which is preliminary data.</text>
</comment>